<proteinExistence type="predicted"/>
<dbReference type="Proteomes" id="UP000054370">
    <property type="component" value="Unassembled WGS sequence"/>
</dbReference>
<dbReference type="EMBL" id="LOSH02000004">
    <property type="protein sequence ID" value="PNM67556.1"/>
    <property type="molecule type" value="Genomic_DNA"/>
</dbReference>
<gene>
    <name evidence="2" type="ORF">AL548_015200</name>
</gene>
<evidence type="ECO:0000313" key="3">
    <source>
        <dbReference type="Proteomes" id="UP000054370"/>
    </source>
</evidence>
<evidence type="ECO:0000313" key="2">
    <source>
        <dbReference type="EMBL" id="PNM67556.1"/>
    </source>
</evidence>
<evidence type="ECO:0000259" key="1">
    <source>
        <dbReference type="Pfam" id="PF13643"/>
    </source>
</evidence>
<organism evidence="2 3">
    <name type="scientific">Vibrio vulnificus</name>
    <dbReference type="NCBI Taxonomy" id="672"/>
    <lineage>
        <taxon>Bacteria</taxon>
        <taxon>Pseudomonadati</taxon>
        <taxon>Pseudomonadota</taxon>
        <taxon>Gammaproteobacteria</taxon>
        <taxon>Vibrionales</taxon>
        <taxon>Vibrionaceae</taxon>
        <taxon>Vibrio</taxon>
    </lineage>
</organism>
<accession>A0ABX4WWC3</accession>
<protein>
    <submittedName>
        <fullName evidence="2">DUF4145 domain-containing protein</fullName>
    </submittedName>
</protein>
<feature type="domain" description="DUF4145" evidence="1">
    <location>
        <begin position="127"/>
        <end position="212"/>
    </location>
</feature>
<comment type="caution">
    <text evidence="2">The sequence shown here is derived from an EMBL/GenBank/DDBJ whole genome shotgun (WGS) entry which is preliminary data.</text>
</comment>
<reference evidence="2" key="1">
    <citation type="submission" date="2017-12" db="EMBL/GenBank/DDBJ databases">
        <title>FDA dAtabase for Regulatory Grade micrObial Sequences (FDA-ARGOS): Supporting development and validation of Infectious Disease Dx tests.</title>
        <authorList>
            <person name="Hoffmann M."/>
            <person name="Allard M."/>
            <person name="Evans P."/>
            <person name="Brown E."/>
            <person name="Tallon L.J."/>
            <person name="Sadzewicz L."/>
            <person name="Sengamalay N."/>
            <person name="Ott S."/>
            <person name="Godinez A."/>
            <person name="Nagaraj S."/>
            <person name="Vavikolanu K."/>
            <person name="Aluvathingal J."/>
            <person name="Nadendla S."/>
            <person name="Hobson J."/>
            <person name="Sichtig H."/>
        </authorList>
    </citation>
    <scope>NUCLEOTIDE SEQUENCE [LARGE SCALE GENOMIC DNA]</scope>
    <source>
        <strain evidence="2">FDAARGOS_118</strain>
    </source>
</reference>
<dbReference type="Pfam" id="PF13643">
    <property type="entry name" value="DUF4145"/>
    <property type="match status" value="1"/>
</dbReference>
<dbReference type="InterPro" id="IPR025285">
    <property type="entry name" value="DUF4145"/>
</dbReference>
<sequence>MLVTMTKNLIASSHVGQILRCPCSSCETESKHTVVADVELQLREEDSHNFYGSDKQYQTIQCNGCDTISFRIAHYSTEDIYHIEGEENGFNDIYLQAEEFYPNPNVSREPIDNLGWLPSHIPPIYSETLLALNNNQRILAGIGIRAILESVCKNLGATGGTLHRKIDSLVETKSLSLNDAEVLKLIKNMGNNAAHDVLLHEHDQLEIAFNIIERMLESVYIAPKLLKATLQNQN</sequence>
<keyword evidence="3" id="KW-1185">Reference proteome</keyword>
<name>A0ABX4WWC3_VIBVL</name>